<evidence type="ECO:0000256" key="4">
    <source>
        <dbReference type="ARBA" id="ARBA00022898"/>
    </source>
</evidence>
<dbReference type="AlphaFoldDB" id="A0A9X1ILB0"/>
<keyword evidence="4" id="KW-0663">Pyridoxal phosphate</keyword>
<dbReference type="GO" id="GO:0046656">
    <property type="term" value="P:folic acid biosynthetic process"/>
    <property type="evidence" value="ECO:0007669"/>
    <property type="project" value="UniProtKB-KW"/>
</dbReference>
<dbReference type="EMBL" id="JAJATW010000001">
    <property type="protein sequence ID" value="MCB5160371.1"/>
    <property type="molecule type" value="Genomic_DNA"/>
</dbReference>
<dbReference type="RefSeq" id="WP_226752758.1">
    <property type="nucleotide sequence ID" value="NZ_JAJATW010000001.1"/>
</dbReference>
<accession>A0A9X1ILB0</accession>
<comment type="pathway">
    <text evidence="7">Cofactor biosynthesis; tetrahydrofolate biosynthesis; 4-aminobenzoate from chorismate: step 2/2.</text>
</comment>
<dbReference type="GO" id="GO:0030170">
    <property type="term" value="F:pyridoxal phosphate binding"/>
    <property type="evidence" value="ECO:0007669"/>
    <property type="project" value="InterPro"/>
</dbReference>
<evidence type="ECO:0000256" key="5">
    <source>
        <dbReference type="ARBA" id="ARBA00022909"/>
    </source>
</evidence>
<sequence length="275" mass="30896">MTWFVNYQQNITVSPADRGLAYGDGVFETIRTFPLSFSELKFHLSRLYRGLNKLGMPFSAEQKQTLCDFLYQTVLPKIEHESVIKIIVTRGEGGRGYLPPINCEHMISVGILPAPDYNSQRQNGVALSLSPIPVSNNRFLAGMKHLNRLENVLAKQRLTVPYFESIMFDSHQHIVECIQSNIFWFKDGLLFTPSLISSGVQGTYRSAIISGQSQYCVQTGRFKLSALESADEVFITNSLMGIVPVTRIVDRSLPIGVHTLTLQKLMQKKDKHGAI</sequence>
<dbReference type="InterPro" id="IPR050571">
    <property type="entry name" value="Class-IV_PLP-Dep_Aminotrnsfr"/>
</dbReference>
<comment type="similarity">
    <text evidence="2">Belongs to the class-IV pyridoxal-phosphate-dependent aminotransferase family.</text>
</comment>
<evidence type="ECO:0000313" key="14">
    <source>
        <dbReference type="Proteomes" id="UP001139095"/>
    </source>
</evidence>
<gene>
    <name evidence="13" type="primary">pabC</name>
    <name evidence="13" type="ORF">LG368_00335</name>
</gene>
<name>A0A9X1ILB0_9GAMM</name>
<evidence type="ECO:0000256" key="8">
    <source>
        <dbReference type="ARBA" id="ARBA00035676"/>
    </source>
</evidence>
<evidence type="ECO:0000256" key="11">
    <source>
        <dbReference type="ARBA" id="ARBA00069174"/>
    </source>
</evidence>
<dbReference type="Gene3D" id="3.30.470.10">
    <property type="match status" value="1"/>
</dbReference>
<organism evidence="13 14">
    <name type="scientific">Marinomonas algarum</name>
    <dbReference type="NCBI Taxonomy" id="2883105"/>
    <lineage>
        <taxon>Bacteria</taxon>
        <taxon>Pseudomonadati</taxon>
        <taxon>Pseudomonadota</taxon>
        <taxon>Gammaproteobacteria</taxon>
        <taxon>Oceanospirillales</taxon>
        <taxon>Oceanospirillaceae</taxon>
        <taxon>Marinomonas</taxon>
    </lineage>
</organism>
<dbReference type="Proteomes" id="UP001139095">
    <property type="component" value="Unassembled WGS sequence"/>
</dbReference>
<dbReference type="InterPro" id="IPR036038">
    <property type="entry name" value="Aminotransferase-like"/>
</dbReference>
<comment type="caution">
    <text evidence="13">The sequence shown here is derived from an EMBL/GenBank/DDBJ whole genome shotgun (WGS) entry which is preliminary data.</text>
</comment>
<dbReference type="PANTHER" id="PTHR42743">
    <property type="entry name" value="AMINO-ACID AMINOTRANSFERASE"/>
    <property type="match status" value="1"/>
</dbReference>
<dbReference type="Gene3D" id="3.20.10.10">
    <property type="entry name" value="D-amino Acid Aminotransferase, subunit A, domain 2"/>
    <property type="match status" value="1"/>
</dbReference>
<dbReference type="EC" id="4.1.3.38" evidence="8 12"/>
<dbReference type="SUPFAM" id="SSF56752">
    <property type="entry name" value="D-aminoacid aminotransferase-like PLP-dependent enzymes"/>
    <property type="match status" value="1"/>
</dbReference>
<evidence type="ECO:0000256" key="2">
    <source>
        <dbReference type="ARBA" id="ARBA00009320"/>
    </source>
</evidence>
<keyword evidence="14" id="KW-1185">Reference proteome</keyword>
<evidence type="ECO:0000256" key="7">
    <source>
        <dbReference type="ARBA" id="ARBA00035633"/>
    </source>
</evidence>
<protein>
    <recommendedName>
        <fullName evidence="11 12">Aminodeoxychorismate lyase</fullName>
        <ecNumber evidence="8 12">4.1.3.38</ecNumber>
    </recommendedName>
</protein>
<dbReference type="InterPro" id="IPR043132">
    <property type="entry name" value="BCAT-like_C"/>
</dbReference>
<comment type="catalytic activity">
    <reaction evidence="9">
        <text>4-amino-4-deoxychorismate = 4-aminobenzoate + pyruvate + H(+)</text>
        <dbReference type="Rhea" id="RHEA:16201"/>
        <dbReference type="ChEBI" id="CHEBI:15361"/>
        <dbReference type="ChEBI" id="CHEBI:15378"/>
        <dbReference type="ChEBI" id="CHEBI:17836"/>
        <dbReference type="ChEBI" id="CHEBI:58406"/>
        <dbReference type="EC" id="4.1.3.38"/>
    </reaction>
</comment>
<comment type="function">
    <text evidence="10">Involved in the biosynthesis of p-aminobenzoate (PABA), a precursor of tetrahydrofolate. Converts 4-amino-4-deoxychorismate into 4-aminobenzoate (PABA) and pyruvate.</text>
</comment>
<dbReference type="Pfam" id="PF01063">
    <property type="entry name" value="Aminotran_4"/>
    <property type="match status" value="1"/>
</dbReference>
<keyword evidence="5" id="KW-0289">Folate biosynthesis</keyword>
<comment type="cofactor">
    <cofactor evidence="1">
        <name>pyridoxal 5'-phosphate</name>
        <dbReference type="ChEBI" id="CHEBI:597326"/>
    </cofactor>
</comment>
<evidence type="ECO:0000256" key="10">
    <source>
        <dbReference type="ARBA" id="ARBA00054027"/>
    </source>
</evidence>
<evidence type="ECO:0000256" key="1">
    <source>
        <dbReference type="ARBA" id="ARBA00001933"/>
    </source>
</evidence>
<dbReference type="GO" id="GO:0008696">
    <property type="term" value="F:4-amino-4-deoxychorismate lyase activity"/>
    <property type="evidence" value="ECO:0007669"/>
    <property type="project" value="UniProtKB-UniRule"/>
</dbReference>
<dbReference type="PANTHER" id="PTHR42743:SF2">
    <property type="entry name" value="AMINODEOXYCHORISMATE LYASE"/>
    <property type="match status" value="1"/>
</dbReference>
<dbReference type="InterPro" id="IPR017824">
    <property type="entry name" value="Aminodeoxychorismate_lyase_IV"/>
</dbReference>
<dbReference type="NCBIfam" id="TIGR03461">
    <property type="entry name" value="pabC_Proteo"/>
    <property type="match status" value="1"/>
</dbReference>
<dbReference type="FunFam" id="3.20.10.10:FF:000002">
    <property type="entry name" value="D-alanine aminotransferase"/>
    <property type="match status" value="1"/>
</dbReference>
<comment type="subunit">
    <text evidence="3">Homodimer.</text>
</comment>
<evidence type="ECO:0000256" key="9">
    <source>
        <dbReference type="ARBA" id="ARBA00049529"/>
    </source>
</evidence>
<reference evidence="13" key="1">
    <citation type="submission" date="2021-10" db="EMBL/GenBank/DDBJ databases">
        <title>Marinomonas pontica sp. nov., isolated from the Black Sea.</title>
        <authorList>
            <person name="Zhao L.-H."/>
            <person name="Xue J.-H."/>
        </authorList>
    </citation>
    <scope>NUCLEOTIDE SEQUENCE</scope>
    <source>
        <strain evidence="13">E8</strain>
    </source>
</reference>
<dbReference type="GO" id="GO:0008153">
    <property type="term" value="P:4-aminobenzoate biosynthetic process"/>
    <property type="evidence" value="ECO:0007669"/>
    <property type="project" value="UniProtKB-UniRule"/>
</dbReference>
<dbReference type="GO" id="GO:0005829">
    <property type="term" value="C:cytosol"/>
    <property type="evidence" value="ECO:0007669"/>
    <property type="project" value="TreeGrafter"/>
</dbReference>
<evidence type="ECO:0000256" key="3">
    <source>
        <dbReference type="ARBA" id="ARBA00011738"/>
    </source>
</evidence>
<evidence type="ECO:0000256" key="12">
    <source>
        <dbReference type="NCBIfam" id="TIGR03461"/>
    </source>
</evidence>
<keyword evidence="6 13" id="KW-0456">Lyase</keyword>
<evidence type="ECO:0000256" key="6">
    <source>
        <dbReference type="ARBA" id="ARBA00023239"/>
    </source>
</evidence>
<dbReference type="InterPro" id="IPR001544">
    <property type="entry name" value="Aminotrans_IV"/>
</dbReference>
<proteinExistence type="inferred from homology"/>
<evidence type="ECO:0000313" key="13">
    <source>
        <dbReference type="EMBL" id="MCB5160371.1"/>
    </source>
</evidence>
<dbReference type="InterPro" id="IPR043131">
    <property type="entry name" value="BCAT-like_N"/>
</dbReference>